<feature type="binding site" evidence="2">
    <location>
        <position position="236"/>
    </location>
    <ligand>
        <name>[2Fe-2S] cluster</name>
        <dbReference type="ChEBI" id="CHEBI:190135"/>
    </ligand>
</feature>
<dbReference type="Pfam" id="PF00970">
    <property type="entry name" value="FAD_binding_6"/>
    <property type="match status" value="1"/>
</dbReference>
<keyword evidence="2" id="KW-0408">Iron</keyword>
<feature type="binding site" evidence="2">
    <location>
        <position position="221"/>
    </location>
    <ligand>
        <name>[2Fe-2S] cluster</name>
        <dbReference type="ChEBI" id="CHEBI:190135"/>
    </ligand>
</feature>
<sequence>MYQIVQKEQFSENVVKLVVHAPRIARSRKPGHFIILRIDEKGERIPLTIAEANIEAGTITLVVQNVGVSSKRLCAMNVGDQILDLVGPLGKATHISEVGTVLACGGGVGIAPLLPIVEGFKKAGNRVVTVLAARTKELIILEKEIRQWSDEVIIMTDDGSYGTKGLVTQGAEEIIKREKVDECVTIGPAVMMKFVALLTQKYEIPTQASLNAIMVDGTGMCGACRASVGGQTKFTCIDGPEFNAHQIDFDELILRLGGYKAEEKQAWERANS</sequence>
<keyword evidence="2" id="KW-0411">Iron-sulfur</keyword>
<dbReference type="Proteomes" id="UP000198964">
    <property type="component" value="Unassembled WGS sequence"/>
</dbReference>
<keyword evidence="5" id="KW-1185">Reference proteome</keyword>
<dbReference type="GO" id="GO:0006221">
    <property type="term" value="P:pyrimidine nucleotide biosynthetic process"/>
    <property type="evidence" value="ECO:0007669"/>
    <property type="project" value="InterPro"/>
</dbReference>
<dbReference type="InterPro" id="IPR019480">
    <property type="entry name" value="Dihydroorotate_DH_Fe-S-bd"/>
</dbReference>
<feature type="binding site" evidence="2">
    <location>
        <position position="224"/>
    </location>
    <ligand>
        <name>[2Fe-2S] cluster</name>
        <dbReference type="ChEBI" id="CHEBI:190135"/>
    </ligand>
</feature>
<protein>
    <submittedName>
        <fullName evidence="4">Ferredoxin--NADP+ reductase</fullName>
    </submittedName>
</protein>
<feature type="binding site" evidence="1">
    <location>
        <begin position="62"/>
        <end position="64"/>
    </location>
    <ligand>
        <name>FAD</name>
        <dbReference type="ChEBI" id="CHEBI:57692"/>
    </ligand>
</feature>
<dbReference type="InterPro" id="IPR008333">
    <property type="entry name" value="Cbr1-like_FAD-bd_dom"/>
</dbReference>
<dbReference type="PANTHER" id="PTHR43513">
    <property type="entry name" value="DIHYDROOROTATE DEHYDROGENASE B (NAD(+)), ELECTRON TRANSFER SUBUNIT"/>
    <property type="match status" value="1"/>
</dbReference>
<feature type="domain" description="FAD-binding FR-type" evidence="3">
    <location>
        <begin position="1"/>
        <end position="95"/>
    </location>
</feature>
<evidence type="ECO:0000313" key="5">
    <source>
        <dbReference type="Proteomes" id="UP000198964"/>
    </source>
</evidence>
<dbReference type="Gene3D" id="3.40.50.80">
    <property type="entry name" value="Nucleotide-binding domain of ferredoxin-NADP reductase (FNR) module"/>
    <property type="match status" value="1"/>
</dbReference>
<accession>A0A1I2J2W0</accession>
<keyword evidence="1" id="KW-0285">Flavoprotein</keyword>
<dbReference type="Gene3D" id="2.40.30.10">
    <property type="entry name" value="Translation factors"/>
    <property type="match status" value="1"/>
</dbReference>
<dbReference type="RefSeq" id="WP_093920506.1">
    <property type="nucleotide sequence ID" value="NZ_FONW01000007.1"/>
</dbReference>
<dbReference type="InterPro" id="IPR039261">
    <property type="entry name" value="FNR_nucleotide-bd"/>
</dbReference>
<evidence type="ECO:0000313" key="4">
    <source>
        <dbReference type="EMBL" id="SFF49005.1"/>
    </source>
</evidence>
<dbReference type="InterPro" id="IPR017938">
    <property type="entry name" value="Riboflavin_synthase-like_b-brl"/>
</dbReference>
<dbReference type="Pfam" id="PF10418">
    <property type="entry name" value="DHODB_Fe-S_bind"/>
    <property type="match status" value="1"/>
</dbReference>
<dbReference type="STRING" id="655355.SAMN05216283_107172"/>
<evidence type="ECO:0000259" key="3">
    <source>
        <dbReference type="PROSITE" id="PS51384"/>
    </source>
</evidence>
<comment type="cofactor">
    <cofactor evidence="1">
        <name>FAD</name>
        <dbReference type="ChEBI" id="CHEBI:57692"/>
    </cofactor>
    <text evidence="1">Binds 1 FAD per subunit.</text>
</comment>
<dbReference type="CDD" id="cd06219">
    <property type="entry name" value="DHOD_e_trans_like1"/>
    <property type="match status" value="1"/>
</dbReference>
<dbReference type="InterPro" id="IPR017927">
    <property type="entry name" value="FAD-bd_FR_type"/>
</dbReference>
<evidence type="ECO:0000256" key="2">
    <source>
        <dbReference type="PIRSR" id="PIRSR006816-2"/>
    </source>
</evidence>
<proteinExistence type="predicted"/>
<keyword evidence="2" id="KW-0479">Metal-binding</keyword>
<organism evidence="4 5">
    <name type="scientific">Sunxiuqinia elliptica</name>
    <dbReference type="NCBI Taxonomy" id="655355"/>
    <lineage>
        <taxon>Bacteria</taxon>
        <taxon>Pseudomonadati</taxon>
        <taxon>Bacteroidota</taxon>
        <taxon>Bacteroidia</taxon>
        <taxon>Marinilabiliales</taxon>
        <taxon>Prolixibacteraceae</taxon>
        <taxon>Sunxiuqinia</taxon>
    </lineage>
</organism>
<keyword evidence="1" id="KW-0274">FAD</keyword>
<dbReference type="EMBL" id="FONW01000007">
    <property type="protein sequence ID" value="SFF49005.1"/>
    <property type="molecule type" value="Genomic_DNA"/>
</dbReference>
<comment type="cofactor">
    <cofactor evidence="2">
        <name>[2Fe-2S] cluster</name>
        <dbReference type="ChEBI" id="CHEBI:190135"/>
    </cofactor>
    <text evidence="2">Binds 1 [2Fe-2S] cluster per subunit.</text>
</comment>
<dbReference type="GO" id="GO:0046872">
    <property type="term" value="F:metal ion binding"/>
    <property type="evidence" value="ECO:0007669"/>
    <property type="project" value="UniProtKB-KW"/>
</dbReference>
<dbReference type="GO" id="GO:0016491">
    <property type="term" value="F:oxidoreductase activity"/>
    <property type="evidence" value="ECO:0007669"/>
    <property type="project" value="InterPro"/>
</dbReference>
<reference evidence="4 5" key="1">
    <citation type="submission" date="2016-10" db="EMBL/GenBank/DDBJ databases">
        <authorList>
            <person name="de Groot N.N."/>
        </authorList>
    </citation>
    <scope>NUCLEOTIDE SEQUENCE [LARGE SCALE GENOMIC DNA]</scope>
    <source>
        <strain evidence="4 5">CGMCC 1.9156</strain>
    </source>
</reference>
<dbReference type="PANTHER" id="PTHR43513:SF3">
    <property type="entry name" value="DIHYDROOROTATE DEHYDROGENASE B (NAD(+)), ELECTRON TRANSFER SUBUNIT-RELATED"/>
    <property type="match status" value="1"/>
</dbReference>
<gene>
    <name evidence="4" type="ORF">SAMN05216283_107172</name>
</gene>
<dbReference type="NCBIfam" id="NF004862">
    <property type="entry name" value="PRK06222.1"/>
    <property type="match status" value="1"/>
</dbReference>
<dbReference type="SUPFAM" id="SSF52343">
    <property type="entry name" value="Ferredoxin reductase-like, C-terminal NADP-linked domain"/>
    <property type="match status" value="1"/>
</dbReference>
<dbReference type="InterPro" id="IPR012165">
    <property type="entry name" value="Cyt_c3_hydrogenase_gsu"/>
</dbReference>
<dbReference type="PROSITE" id="PS51384">
    <property type="entry name" value="FAD_FR"/>
    <property type="match status" value="1"/>
</dbReference>
<name>A0A1I2J2W0_9BACT</name>
<dbReference type="GO" id="GO:0050660">
    <property type="term" value="F:flavin adenine dinucleotide binding"/>
    <property type="evidence" value="ECO:0007669"/>
    <property type="project" value="InterPro"/>
</dbReference>
<dbReference type="InterPro" id="IPR050353">
    <property type="entry name" value="PyrK_electron_transfer"/>
</dbReference>
<keyword evidence="2" id="KW-0001">2Fe-2S</keyword>
<dbReference type="PIRSF" id="PIRSF006816">
    <property type="entry name" value="Cyc3_hyd_g"/>
    <property type="match status" value="1"/>
</dbReference>
<evidence type="ECO:0000256" key="1">
    <source>
        <dbReference type="PIRSR" id="PIRSR006816-1"/>
    </source>
</evidence>
<dbReference type="GO" id="GO:0051537">
    <property type="term" value="F:2 iron, 2 sulfur cluster binding"/>
    <property type="evidence" value="ECO:0007669"/>
    <property type="project" value="UniProtKB-KW"/>
</dbReference>
<dbReference type="SUPFAM" id="SSF63380">
    <property type="entry name" value="Riboflavin synthase domain-like"/>
    <property type="match status" value="1"/>
</dbReference>
<dbReference type="AlphaFoldDB" id="A0A1I2J2W0"/>